<sequence>MSTFLTGDELNDAIDDVIINTKKFLFITSPYIKLDDHFKERLEILKKNREIYIHILFGKNESNIRNSFNRKDLDFFKEFKNISIVYEPKLHAKAYRNESEGVITSMNLYDYSAENNVEFGVYFKQGSLTDNLYRDLKETHYEILEGAHCIYIRRPIYKKGGIRSN</sequence>
<protein>
    <recommendedName>
        <fullName evidence="3">Phospholipase D-like domain-containing protein</fullName>
    </recommendedName>
</protein>
<gene>
    <name evidence="1" type="ORF">JCM19296_1748</name>
</gene>
<dbReference type="Proteomes" id="UP000028980">
    <property type="component" value="Unassembled WGS sequence"/>
</dbReference>
<dbReference type="SUPFAM" id="SSF56024">
    <property type="entry name" value="Phospholipase D/nuclease"/>
    <property type="match status" value="1"/>
</dbReference>
<accession>A0A081DB55</accession>
<name>A0A081DB55_NONUL</name>
<dbReference type="Gene3D" id="3.30.870.10">
    <property type="entry name" value="Endonuclease Chain A"/>
    <property type="match status" value="1"/>
</dbReference>
<dbReference type="EMBL" id="BBLG01000003">
    <property type="protein sequence ID" value="GAK76151.1"/>
    <property type="molecule type" value="Genomic_DNA"/>
</dbReference>
<evidence type="ECO:0008006" key="3">
    <source>
        <dbReference type="Google" id="ProtNLM"/>
    </source>
</evidence>
<dbReference type="AlphaFoldDB" id="A0A081DB55"/>
<evidence type="ECO:0000313" key="1">
    <source>
        <dbReference type="EMBL" id="GAK76151.1"/>
    </source>
</evidence>
<comment type="caution">
    <text evidence="1">The sequence shown here is derived from an EMBL/GenBank/DDBJ whole genome shotgun (WGS) entry which is preliminary data.</text>
</comment>
<reference evidence="1 2" key="1">
    <citation type="journal article" date="2014" name="Genome Announc.">
        <title>Draft Genome Sequences of Marine Flavobacterium Nonlabens Strains NR17, NR24, NR27, NR32, NR33, and Ara13.</title>
        <authorList>
            <person name="Nakanishi M."/>
            <person name="Meirelles P."/>
            <person name="Suzuki R."/>
            <person name="Takatani N."/>
            <person name="Mino S."/>
            <person name="Suda W."/>
            <person name="Oshima K."/>
            <person name="Hattori M."/>
            <person name="Ohkuma M."/>
            <person name="Hosokawa M."/>
            <person name="Miyashita K."/>
            <person name="Thompson F.L."/>
            <person name="Niwa A."/>
            <person name="Sawabe T."/>
            <person name="Sawabe T."/>
        </authorList>
    </citation>
    <scope>NUCLEOTIDE SEQUENCE [LARGE SCALE GENOMIC DNA]</scope>
    <source>
        <strain evidence="2">JCM19296</strain>
    </source>
</reference>
<dbReference type="InterPro" id="IPR059166">
    <property type="entry name" value="PLD-like_cat"/>
</dbReference>
<dbReference type="CDD" id="cd09176">
    <property type="entry name" value="PLDc_unchar6"/>
    <property type="match status" value="1"/>
</dbReference>
<evidence type="ECO:0000313" key="2">
    <source>
        <dbReference type="Proteomes" id="UP000028980"/>
    </source>
</evidence>
<proteinExistence type="predicted"/>
<organism evidence="1 2">
    <name type="scientific">Nonlabens ulvanivorans</name>
    <name type="common">Persicivirga ulvanivorans</name>
    <dbReference type="NCBI Taxonomy" id="906888"/>
    <lineage>
        <taxon>Bacteria</taxon>
        <taxon>Pseudomonadati</taxon>
        <taxon>Bacteroidota</taxon>
        <taxon>Flavobacteriia</taxon>
        <taxon>Flavobacteriales</taxon>
        <taxon>Flavobacteriaceae</taxon>
        <taxon>Nonlabens</taxon>
    </lineage>
</organism>